<name>A0ABT7FIE6_9RHOB</name>
<sequence>MKYHGQKDEAFKVASPRKENVAPTTPSRRKVLKLLASTAIMSAHPGVMAAAPPAPLRLVFEVGAD</sequence>
<protein>
    <submittedName>
        <fullName evidence="2">Uncharacterized protein</fullName>
    </submittedName>
</protein>
<feature type="region of interest" description="Disordered" evidence="1">
    <location>
        <begin position="1"/>
        <end position="26"/>
    </location>
</feature>
<feature type="compositionally biased region" description="Basic and acidic residues" evidence="1">
    <location>
        <begin position="1"/>
        <end position="20"/>
    </location>
</feature>
<evidence type="ECO:0000313" key="3">
    <source>
        <dbReference type="Proteomes" id="UP001227126"/>
    </source>
</evidence>
<accession>A0ABT7FIE6</accession>
<comment type="caution">
    <text evidence="2">The sequence shown here is derived from an EMBL/GenBank/DDBJ whole genome shotgun (WGS) entry which is preliminary data.</text>
</comment>
<organism evidence="2 3">
    <name type="scientific">Sedimentitalea xiamensis</name>
    <dbReference type="NCBI Taxonomy" id="3050037"/>
    <lineage>
        <taxon>Bacteria</taxon>
        <taxon>Pseudomonadati</taxon>
        <taxon>Pseudomonadota</taxon>
        <taxon>Alphaproteobacteria</taxon>
        <taxon>Rhodobacterales</taxon>
        <taxon>Paracoccaceae</taxon>
        <taxon>Sedimentitalea</taxon>
    </lineage>
</organism>
<keyword evidence="3" id="KW-1185">Reference proteome</keyword>
<dbReference type="EMBL" id="JASNJE010000021">
    <property type="protein sequence ID" value="MDK3074564.1"/>
    <property type="molecule type" value="Genomic_DNA"/>
</dbReference>
<dbReference type="RefSeq" id="WP_284486494.1">
    <property type="nucleotide sequence ID" value="NZ_JASNJE010000021.1"/>
</dbReference>
<evidence type="ECO:0000313" key="2">
    <source>
        <dbReference type="EMBL" id="MDK3074564.1"/>
    </source>
</evidence>
<gene>
    <name evidence="2" type="ORF">QO034_15820</name>
</gene>
<reference evidence="2 3" key="1">
    <citation type="submission" date="2023-05" db="EMBL/GenBank/DDBJ databases">
        <title>Sedimentitalea sp. nov. JM2-8.</title>
        <authorList>
            <person name="Huang J."/>
        </authorList>
    </citation>
    <scope>NUCLEOTIDE SEQUENCE [LARGE SCALE GENOMIC DNA]</scope>
    <source>
        <strain evidence="2 3">JM2-8</strain>
    </source>
</reference>
<dbReference type="Proteomes" id="UP001227126">
    <property type="component" value="Unassembled WGS sequence"/>
</dbReference>
<proteinExistence type="predicted"/>
<evidence type="ECO:0000256" key="1">
    <source>
        <dbReference type="SAM" id="MobiDB-lite"/>
    </source>
</evidence>